<dbReference type="EMBL" id="JABEQY010000053">
    <property type="protein sequence ID" value="NNH68007.1"/>
    <property type="molecule type" value="Genomic_DNA"/>
</dbReference>
<dbReference type="Proteomes" id="UP000530654">
    <property type="component" value="Unassembled WGS sequence"/>
</dbReference>
<gene>
    <name evidence="1" type="ORF">HLI17_33015</name>
</gene>
<sequence>MSDSKFWANEDDWFDDAYGYVFLARALKAAGKALHPAEWTGTEPLTREPLSDLWFVVGGRKLLQPRSSVSGPSVAEVRRLLLIHAPEKLEEQLSTNAPRLQPLRTARDASRGSATVYGTPRMELTDQSWIDGVEVAARENERRQAALDRYAGAQKFLKEAIRDGKLKFVLLPLRGGQPFSPPMPAEWWNVKDVSNRFYKCQMDPGKPDSPHIGGDRWIFVDGGDLEKLLASISPVVGSGMPISRQIADMKIKDPSLVRGDIAKRFPGLSEREFDMHWKRAAEALPDLKKAGRPRKSLQ</sequence>
<protein>
    <submittedName>
        <fullName evidence="1">Uncharacterized protein</fullName>
    </submittedName>
</protein>
<organism evidence="1 2">
    <name type="scientific">Rhizobium laguerreae</name>
    <dbReference type="NCBI Taxonomy" id="1076926"/>
    <lineage>
        <taxon>Bacteria</taxon>
        <taxon>Pseudomonadati</taxon>
        <taxon>Pseudomonadota</taxon>
        <taxon>Alphaproteobacteria</taxon>
        <taxon>Hyphomicrobiales</taxon>
        <taxon>Rhizobiaceae</taxon>
        <taxon>Rhizobium/Agrobacterium group</taxon>
        <taxon>Rhizobium</taxon>
    </lineage>
</organism>
<name>A0A7Y2RBQ4_9HYPH</name>
<dbReference type="RefSeq" id="WP_170282990.1">
    <property type="nucleotide sequence ID" value="NZ_JABEQY010000053.1"/>
</dbReference>
<proteinExistence type="predicted"/>
<dbReference type="AlphaFoldDB" id="A0A7Y2RBQ4"/>
<reference evidence="1 2" key="1">
    <citation type="submission" date="2020-04" db="EMBL/GenBank/DDBJ databases">
        <title>Rhizobium bacterial biofertilizers improve the content of phenolic compounds of Lactuca sativa L. under non-saline and saline-stress conditions.</title>
        <authorList>
            <person name="Ayuso-Calles M."/>
            <person name="Garcia-Estevez I."/>
            <person name="Jimenez-Gomez A."/>
            <person name="Flores-Felix J.D."/>
            <person name="Escribano-Bailon M."/>
            <person name="Rivas R."/>
        </authorList>
    </citation>
    <scope>NUCLEOTIDE SEQUENCE [LARGE SCALE GENOMIC DNA]</scope>
    <source>
        <strain evidence="1 2">GPTR02</strain>
    </source>
</reference>
<evidence type="ECO:0000313" key="2">
    <source>
        <dbReference type="Proteomes" id="UP000530654"/>
    </source>
</evidence>
<comment type="caution">
    <text evidence="1">The sequence shown here is derived from an EMBL/GenBank/DDBJ whole genome shotgun (WGS) entry which is preliminary data.</text>
</comment>
<evidence type="ECO:0000313" key="1">
    <source>
        <dbReference type="EMBL" id="NNH68007.1"/>
    </source>
</evidence>
<accession>A0A7Y2RBQ4</accession>